<dbReference type="CDD" id="cd04659">
    <property type="entry name" value="Piwi_piwi-like_ProArk"/>
    <property type="match status" value="1"/>
</dbReference>
<dbReference type="AlphaFoldDB" id="A0A150X4G3"/>
<dbReference type="EMBL" id="LRPC01000028">
    <property type="protein sequence ID" value="KYG73611.1"/>
    <property type="molecule type" value="Genomic_DNA"/>
</dbReference>
<accession>A0A150X4G3</accession>
<dbReference type="Gene3D" id="3.30.420.10">
    <property type="entry name" value="Ribonuclease H-like superfamily/Ribonuclease H"/>
    <property type="match status" value="1"/>
</dbReference>
<evidence type="ECO:0000313" key="5">
    <source>
        <dbReference type="EMBL" id="KYG73611.1"/>
    </source>
</evidence>
<comment type="caution">
    <text evidence="5">The sequence shown here is derived from an EMBL/GenBank/DDBJ whole genome shotgun (WGS) entry which is preliminary data.</text>
</comment>
<reference evidence="5 6" key="1">
    <citation type="submission" date="2016-01" db="EMBL/GenBank/DDBJ databases">
        <title>Genome sequencing of Roseivirga spongicola UST030701-084.</title>
        <authorList>
            <person name="Selvaratnam C."/>
            <person name="Thevarajoo S."/>
            <person name="Goh K.M."/>
            <person name="Ee R."/>
            <person name="Chan K.-G."/>
            <person name="Chong C.S."/>
        </authorList>
    </citation>
    <scope>NUCLEOTIDE SEQUENCE [LARGE SCALE GENOMIC DNA]</scope>
    <source>
        <strain evidence="5 6">UST030701-084</strain>
    </source>
</reference>
<evidence type="ECO:0000256" key="2">
    <source>
        <dbReference type="ARBA" id="ARBA00035032"/>
    </source>
</evidence>
<comment type="similarity">
    <text evidence="1">Belongs to the argonaute family. Long pAgo subfamily.</text>
</comment>
<dbReference type="Proteomes" id="UP000075606">
    <property type="component" value="Unassembled WGS sequence"/>
</dbReference>
<feature type="region of interest" description="Disordered" evidence="3">
    <location>
        <begin position="162"/>
        <end position="195"/>
    </location>
</feature>
<dbReference type="InterPro" id="IPR012337">
    <property type="entry name" value="RNaseH-like_sf"/>
</dbReference>
<dbReference type="STRING" id="333140.AWW68_13045"/>
<dbReference type="GO" id="GO:0003676">
    <property type="term" value="F:nucleic acid binding"/>
    <property type="evidence" value="ECO:0007669"/>
    <property type="project" value="InterPro"/>
</dbReference>
<organism evidence="5 6">
    <name type="scientific">Roseivirga spongicola</name>
    <dbReference type="NCBI Taxonomy" id="333140"/>
    <lineage>
        <taxon>Bacteria</taxon>
        <taxon>Pseudomonadati</taxon>
        <taxon>Bacteroidota</taxon>
        <taxon>Cytophagia</taxon>
        <taxon>Cytophagales</taxon>
        <taxon>Roseivirgaceae</taxon>
        <taxon>Roseivirga</taxon>
    </lineage>
</organism>
<feature type="domain" description="Piwi" evidence="4">
    <location>
        <begin position="146"/>
        <end position="477"/>
    </location>
</feature>
<dbReference type="RefSeq" id="WP_068222130.1">
    <property type="nucleotide sequence ID" value="NZ_LRPC01000028.1"/>
</dbReference>
<name>A0A150X4G3_9BACT</name>
<dbReference type="InterPro" id="IPR003165">
    <property type="entry name" value="Piwi"/>
</dbReference>
<keyword evidence="6" id="KW-1185">Reference proteome</keyword>
<evidence type="ECO:0000256" key="1">
    <source>
        <dbReference type="ARBA" id="ARBA00035012"/>
    </source>
</evidence>
<sequence length="489" mass="56479">MEFRHIKEPLLEFGEGLSVCPKDGIATKGTYDRNQVRPVQIKLGVVGKEESVEKVLNWLINSKDYIPGKESKREKPKLFPAFPGFNSQTAFKSEIIYDETYIRNLNNSEFDKIKENSDSVESLISATIDLYLNEIKFLAKNKVADVIICVLPEKFVQGFLESEKDPEKPSANADSTQENDNEYQNGNDAEDEEEHSLETDFRRLFKAKSMKYNILIQIVRDRIVKPSSSMQDPASIAWNLYTALYYKAGGTPWALRKDSASIDCYAGISFYRSRDKKTLQTSIAQIFNEVGKGVILRGEPVEIKSNDRIPHLSEDQAYRLMNRALTEYRDSLRINPQRLVIHKTSNFNEDEIRGFEKAANEHAVYSTDMVTIMRTDLRLFREGMFAPRRGSHLALDSHNHLLYTRGSVDFFETYPAKYIPSPILVRLFKYDSSPNKICEEILALTKMNWNNTQFDRKYPITIECARKVGDILKYLNEDEKEQLKYSFYM</sequence>
<dbReference type="InterPro" id="IPR036397">
    <property type="entry name" value="RNaseH_sf"/>
</dbReference>
<protein>
    <recommendedName>
        <fullName evidence="2">Protein argonaute</fullName>
    </recommendedName>
</protein>
<dbReference type="OrthoDB" id="530017at2"/>
<proteinExistence type="inferred from homology"/>
<dbReference type="SMART" id="SM00950">
    <property type="entry name" value="Piwi"/>
    <property type="match status" value="1"/>
</dbReference>
<gene>
    <name evidence="5" type="ORF">AWW68_13045</name>
</gene>
<evidence type="ECO:0000259" key="4">
    <source>
        <dbReference type="SMART" id="SM00950"/>
    </source>
</evidence>
<feature type="compositionally biased region" description="Polar residues" evidence="3">
    <location>
        <begin position="172"/>
        <end position="187"/>
    </location>
</feature>
<dbReference type="SUPFAM" id="SSF53098">
    <property type="entry name" value="Ribonuclease H-like"/>
    <property type="match status" value="1"/>
</dbReference>
<evidence type="ECO:0000256" key="3">
    <source>
        <dbReference type="SAM" id="MobiDB-lite"/>
    </source>
</evidence>
<evidence type="ECO:0000313" key="6">
    <source>
        <dbReference type="Proteomes" id="UP000075606"/>
    </source>
</evidence>